<dbReference type="InterPro" id="IPR002401">
    <property type="entry name" value="Cyt_P450_E_grp-I"/>
</dbReference>
<evidence type="ECO:0000313" key="18">
    <source>
        <dbReference type="Proteomes" id="UP000050277"/>
    </source>
</evidence>
<dbReference type="GO" id="GO:0020037">
    <property type="term" value="F:heme binding"/>
    <property type="evidence" value="ECO:0007669"/>
    <property type="project" value="UniProtKB-UniRule"/>
</dbReference>
<name>A0A0P6YF42_9CHLR</name>
<dbReference type="Proteomes" id="UP000050277">
    <property type="component" value="Unassembled WGS sequence"/>
</dbReference>
<evidence type="ECO:0000256" key="12">
    <source>
        <dbReference type="PIRNR" id="PIRNR000209"/>
    </source>
</evidence>
<dbReference type="SUPFAM" id="SSF52343">
    <property type="entry name" value="Ferredoxin reductase-like, C-terminal NADP-linked domain"/>
    <property type="match status" value="1"/>
</dbReference>
<dbReference type="AlphaFoldDB" id="A0A0P6YF42"/>
<evidence type="ECO:0000256" key="1">
    <source>
        <dbReference type="ARBA" id="ARBA00010018"/>
    </source>
</evidence>
<organism evidence="17 18">
    <name type="scientific">Herpetosiphon geysericola</name>
    <dbReference type="NCBI Taxonomy" id="70996"/>
    <lineage>
        <taxon>Bacteria</taxon>
        <taxon>Bacillati</taxon>
        <taxon>Chloroflexota</taxon>
        <taxon>Chloroflexia</taxon>
        <taxon>Herpetosiphonales</taxon>
        <taxon>Herpetosiphonaceae</taxon>
        <taxon>Herpetosiphon</taxon>
    </lineage>
</organism>
<dbReference type="Gene3D" id="3.40.50.80">
    <property type="entry name" value="Nucleotide-binding domain of ferredoxin-NADP reductase (FNR) module"/>
    <property type="match status" value="1"/>
</dbReference>
<dbReference type="PROSITE" id="PS50902">
    <property type="entry name" value="FLAVODOXIN_LIKE"/>
    <property type="match status" value="1"/>
</dbReference>
<dbReference type="SUPFAM" id="SSF63380">
    <property type="entry name" value="Riboflavin synthase domain-like"/>
    <property type="match status" value="1"/>
</dbReference>
<dbReference type="PATRIC" id="fig|70996.4.peg.1903"/>
<dbReference type="Gene3D" id="2.40.30.10">
    <property type="entry name" value="Translation factors"/>
    <property type="match status" value="2"/>
</dbReference>
<dbReference type="Gene3D" id="3.40.50.360">
    <property type="match status" value="1"/>
</dbReference>
<feature type="region of interest" description="Disordered" evidence="14">
    <location>
        <begin position="462"/>
        <end position="482"/>
    </location>
</feature>
<dbReference type="GO" id="GO:0050660">
    <property type="term" value="F:flavin adenine dinucleotide binding"/>
    <property type="evidence" value="ECO:0007669"/>
    <property type="project" value="TreeGrafter"/>
</dbReference>
<evidence type="ECO:0000256" key="3">
    <source>
        <dbReference type="ARBA" id="ARBA00022617"/>
    </source>
</evidence>
<feature type="domain" description="FAD-binding FR-type" evidence="16">
    <location>
        <begin position="662"/>
        <end position="896"/>
    </location>
</feature>
<proteinExistence type="inferred from homology"/>
<comment type="cofactor">
    <cofactor evidence="12">
        <name>FAD</name>
        <dbReference type="ChEBI" id="CHEBI:57692"/>
    </cofactor>
    <cofactor evidence="12">
        <name>FMN</name>
        <dbReference type="ChEBI" id="CHEBI:58210"/>
    </cofactor>
</comment>
<comment type="caution">
    <text evidence="17">The sequence shown here is derived from an EMBL/GenBank/DDBJ whole genome shotgun (WGS) entry which is preliminary data.</text>
</comment>
<dbReference type="Gene3D" id="1.10.630.10">
    <property type="entry name" value="Cytochrome P450"/>
    <property type="match status" value="1"/>
</dbReference>
<evidence type="ECO:0000256" key="8">
    <source>
        <dbReference type="ARBA" id="ARBA00022857"/>
    </source>
</evidence>
<dbReference type="SUPFAM" id="SSF48264">
    <property type="entry name" value="Cytochrome P450"/>
    <property type="match status" value="1"/>
</dbReference>
<evidence type="ECO:0000256" key="7">
    <source>
        <dbReference type="ARBA" id="ARBA00022827"/>
    </source>
</evidence>
<keyword evidence="10 12" id="KW-0408">Iron</keyword>
<dbReference type="Pfam" id="PF00175">
    <property type="entry name" value="NAD_binding_1"/>
    <property type="match status" value="1"/>
</dbReference>
<dbReference type="RefSeq" id="WP_054534387.1">
    <property type="nucleotide sequence ID" value="NZ_LGKP01000017.1"/>
</dbReference>
<dbReference type="Gene3D" id="1.20.990.10">
    <property type="entry name" value="NADPH-cytochrome p450 Reductase, Chain A, domain 3"/>
    <property type="match status" value="1"/>
</dbReference>
<dbReference type="InterPro" id="IPR023206">
    <property type="entry name" value="Bifunctional_P450_P450_red"/>
</dbReference>
<dbReference type="Pfam" id="PF00067">
    <property type="entry name" value="p450"/>
    <property type="match status" value="1"/>
</dbReference>
<keyword evidence="3 12" id="KW-0349">Heme</keyword>
<dbReference type="InterPro" id="IPR029039">
    <property type="entry name" value="Flavoprotein-like_sf"/>
</dbReference>
<keyword evidence="7 12" id="KW-0274">FAD</keyword>
<gene>
    <name evidence="17" type="ORF">SE18_10400</name>
</gene>
<sequence length="1052" mass="117481">MSISSPIRAIPQPPTRPIVGNVPDIGMETPVQNLMKLAQHYGPIFRVSFPNRSVLVVSSAALVAEISDQERFDKLLHGPLIQIRDFAGDGLFTAYTEEANWSKAHRLLMPAFGPASMRNYFDDMLDIADQLFTKWERQGPETDFDVADNMTRLTLDTIALCGFGYRFNSFYQREMHPFVEAMVRALAEAGARARRLSIQTKLMRSTQRQYEADMHYMHSITDELIAKRRNLPSNEVPNDLLGLMLNAKDSITGEGLDDANIRNQLVTFLIAGHETTSGLLSFATYFLLQQPEILQRAQTIVDAVLGDRLPRYEDLAKLGYLDQILRETLRLWPTAPVFGVYAKHDTTIAGFPVKQGEKFLALLPTLHRDPKVWTNPEAFDPDRFAPESREQIPEHAWKPFGNGQRACIGRSFAMQEATLVLAMLLQRFELSQPQPYKLHVKETLTLKPEGLTVRARLRKTINRASHAGQPTTTPKPASNQAQHNTPLLVLYGSNSGSSEAFARRIASDGEAQGYQATVAPLNDYVNKLPTTGAVSIVAASYNGQPANNAQAFCQWLANVEPGSLKGVRYSVFGCGNRDWQSTYQAVPSQIDQQLQAAGATRLLERGAADARSDFFGDFERWYAPFWQTHNQAFAIETTTINSKPLYEVELLPTSSNQLAQQNGLVFANVRENRELVDLSSPLGRSKRHLEFSLPAEIQYRAGDYLAILPENHPNLIERVCKHFGLKPEQSVVLHANRAANLPLEQPMSLGELLKSHVELATPATQHHLAILAAKNVCPPHQIHLASLAQDTERYNNEILQKRVSVVDLLEQYPSSVLNFGEFLALLPAMRVRQYSISSSPLLNANQASLTVAVVDAPAWSGKGQFYGTCSSYLARLQVGDRIAISLRQPHIPFQPPVDNNQPLLMICAGTGLAPFRGFIQERVARHEQGELLGPTALFFGCDHPEVDLLYREQIQAWQQAGVLEFYPAFYRQPIGEVSFVQHRLWQERQRVWSLIEQGAVIAVCGDGRYMAPAVRETLAKIYAEATGSEQAAAMEWISEMEQAGRYVADVFG</sequence>
<keyword evidence="4 12" id="KW-0285">Flavoprotein</keyword>
<dbReference type="PROSITE" id="PS00086">
    <property type="entry name" value="CYTOCHROME_P450"/>
    <property type="match status" value="1"/>
</dbReference>
<dbReference type="GO" id="GO:0005506">
    <property type="term" value="F:iron ion binding"/>
    <property type="evidence" value="ECO:0007669"/>
    <property type="project" value="UniProtKB-UniRule"/>
</dbReference>
<feature type="binding site" description="axial binding residue" evidence="13">
    <location>
        <position position="407"/>
    </location>
    <ligand>
        <name>heme</name>
        <dbReference type="ChEBI" id="CHEBI:30413"/>
    </ligand>
    <ligandPart>
        <name>Fe</name>
        <dbReference type="ChEBI" id="CHEBI:18248"/>
    </ligandPart>
</feature>
<keyword evidence="12" id="KW-0249">Electron transport</keyword>
<dbReference type="EC" id="1.6.2.4" evidence="12"/>
<accession>A0A0P6YF42</accession>
<protein>
    <recommendedName>
        <fullName evidence="12">Bifunctional cytochrome P450/NADPH--P450 reductase</fullName>
    </recommendedName>
    <domain>
        <recommendedName>
            <fullName evidence="12">Cytochrome P450</fullName>
            <ecNumber evidence="12">1.14.14.1</ecNumber>
        </recommendedName>
    </domain>
    <domain>
        <recommendedName>
            <fullName evidence="12">NADPH--cytochrome P450 reductase</fullName>
            <ecNumber evidence="12">1.6.2.4</ecNumber>
        </recommendedName>
    </domain>
</protein>
<evidence type="ECO:0000256" key="9">
    <source>
        <dbReference type="ARBA" id="ARBA00023002"/>
    </source>
</evidence>
<feature type="domain" description="Flavodoxin-like" evidence="15">
    <location>
        <begin position="487"/>
        <end position="626"/>
    </location>
</feature>
<evidence type="ECO:0000259" key="16">
    <source>
        <dbReference type="PROSITE" id="PS51384"/>
    </source>
</evidence>
<evidence type="ECO:0000256" key="5">
    <source>
        <dbReference type="ARBA" id="ARBA00022643"/>
    </source>
</evidence>
<dbReference type="InterPro" id="IPR039261">
    <property type="entry name" value="FNR_nucleotide-bd"/>
</dbReference>
<keyword evidence="2 12" id="KW-0813">Transport</keyword>
<reference evidence="17 18" key="1">
    <citation type="submission" date="2015-07" db="EMBL/GenBank/DDBJ databases">
        <title>Whole genome sequence of Herpetosiphon geysericola DSM 7119.</title>
        <authorList>
            <person name="Hemp J."/>
            <person name="Ward L.M."/>
            <person name="Pace L.A."/>
            <person name="Fischer W.W."/>
        </authorList>
    </citation>
    <scope>NUCLEOTIDE SEQUENCE [LARGE SCALE GENOMIC DNA]</scope>
    <source>
        <strain evidence="17 18">DSM 7119</strain>
    </source>
</reference>
<dbReference type="PROSITE" id="PS51384">
    <property type="entry name" value="FAD_FR"/>
    <property type="match status" value="1"/>
</dbReference>
<dbReference type="InterPro" id="IPR001128">
    <property type="entry name" value="Cyt_P450"/>
</dbReference>
<evidence type="ECO:0000259" key="15">
    <source>
        <dbReference type="PROSITE" id="PS50902"/>
    </source>
</evidence>
<dbReference type="OrthoDB" id="140159at2"/>
<keyword evidence="6 12" id="KW-0479">Metal-binding</keyword>
<evidence type="ECO:0000256" key="14">
    <source>
        <dbReference type="SAM" id="MobiDB-lite"/>
    </source>
</evidence>
<dbReference type="InterPro" id="IPR017927">
    <property type="entry name" value="FAD-bd_FR_type"/>
</dbReference>
<dbReference type="CDD" id="cd06206">
    <property type="entry name" value="bifunctional_CYPOR"/>
    <property type="match status" value="1"/>
</dbReference>
<dbReference type="FunFam" id="1.10.630.10:FF:000040">
    <property type="entry name" value="Bifunctional cytochrome P450/NADPH--P450 reductase"/>
    <property type="match status" value="1"/>
</dbReference>
<evidence type="ECO:0000256" key="10">
    <source>
        <dbReference type="ARBA" id="ARBA00023004"/>
    </source>
</evidence>
<dbReference type="GO" id="GO:0003958">
    <property type="term" value="F:NADPH-hemoprotein reductase activity"/>
    <property type="evidence" value="ECO:0007669"/>
    <property type="project" value="UniProtKB-UniRule"/>
</dbReference>
<dbReference type="EC" id="1.14.14.1" evidence="12"/>
<dbReference type="Pfam" id="PF00667">
    <property type="entry name" value="FAD_binding_1"/>
    <property type="match status" value="1"/>
</dbReference>
<keyword evidence="8 12" id="KW-0521">NADP</keyword>
<dbReference type="PRINTS" id="PR00463">
    <property type="entry name" value="EP450I"/>
</dbReference>
<evidence type="ECO:0000256" key="11">
    <source>
        <dbReference type="ARBA" id="ARBA00023033"/>
    </source>
</evidence>
<dbReference type="PRINTS" id="PR00385">
    <property type="entry name" value="P450"/>
</dbReference>
<dbReference type="PIRSF" id="PIRSF000209">
    <property type="entry name" value="Bifunctional_P450_P450R"/>
    <property type="match status" value="1"/>
</dbReference>
<dbReference type="InterPro" id="IPR023173">
    <property type="entry name" value="NADPH_Cyt_P450_Rdtase_alpha"/>
</dbReference>
<evidence type="ECO:0000256" key="6">
    <source>
        <dbReference type="ARBA" id="ARBA00022723"/>
    </source>
</evidence>
<dbReference type="InterPro" id="IPR008254">
    <property type="entry name" value="Flavodoxin/NO_synth"/>
</dbReference>
<dbReference type="EMBL" id="LGKP01000017">
    <property type="protein sequence ID" value="KPL88125.1"/>
    <property type="molecule type" value="Genomic_DNA"/>
</dbReference>
<dbReference type="CDD" id="cd11068">
    <property type="entry name" value="CYP120A1"/>
    <property type="match status" value="1"/>
</dbReference>
<comment type="cofactor">
    <cofactor evidence="12 13">
        <name>heme</name>
        <dbReference type="ChEBI" id="CHEBI:30413"/>
    </cofactor>
</comment>
<dbReference type="Pfam" id="PF00258">
    <property type="entry name" value="Flavodoxin_1"/>
    <property type="match status" value="1"/>
</dbReference>
<evidence type="ECO:0000256" key="2">
    <source>
        <dbReference type="ARBA" id="ARBA00022448"/>
    </source>
</evidence>
<dbReference type="GO" id="GO:0010181">
    <property type="term" value="F:FMN binding"/>
    <property type="evidence" value="ECO:0007669"/>
    <property type="project" value="UniProtKB-UniRule"/>
</dbReference>
<dbReference type="PANTHER" id="PTHR19384:SF17">
    <property type="entry name" value="NADPH--CYTOCHROME P450 REDUCTASE"/>
    <property type="match status" value="1"/>
</dbReference>
<dbReference type="InterPro" id="IPR017938">
    <property type="entry name" value="Riboflavin_synthase-like_b-brl"/>
</dbReference>
<comment type="similarity">
    <text evidence="1 12">In the N-terminal section; belongs to the cytochrome P450 family.</text>
</comment>
<dbReference type="InterPro" id="IPR003097">
    <property type="entry name" value="CysJ-like_FAD-binding"/>
</dbReference>
<evidence type="ECO:0000256" key="4">
    <source>
        <dbReference type="ARBA" id="ARBA00022630"/>
    </source>
</evidence>
<comment type="catalytic activity">
    <reaction evidence="12">
        <text>an organic molecule + reduced [NADPH--hemoprotein reductase] + O2 = an alcohol + oxidized [NADPH--hemoprotein reductase] + H2O + H(+)</text>
        <dbReference type="Rhea" id="RHEA:17149"/>
        <dbReference type="Rhea" id="RHEA-COMP:11964"/>
        <dbReference type="Rhea" id="RHEA-COMP:11965"/>
        <dbReference type="ChEBI" id="CHEBI:15377"/>
        <dbReference type="ChEBI" id="CHEBI:15378"/>
        <dbReference type="ChEBI" id="CHEBI:15379"/>
        <dbReference type="ChEBI" id="CHEBI:30879"/>
        <dbReference type="ChEBI" id="CHEBI:57618"/>
        <dbReference type="ChEBI" id="CHEBI:58210"/>
        <dbReference type="ChEBI" id="CHEBI:142491"/>
        <dbReference type="EC" id="1.14.14.1"/>
    </reaction>
</comment>
<keyword evidence="9 12" id="KW-0560">Oxidoreductase</keyword>
<dbReference type="InterPro" id="IPR017972">
    <property type="entry name" value="Cyt_P450_CS"/>
</dbReference>
<dbReference type="InterPro" id="IPR036396">
    <property type="entry name" value="Cyt_P450_sf"/>
</dbReference>
<keyword evidence="18" id="KW-1185">Reference proteome</keyword>
<dbReference type="STRING" id="70996.SE18_10400"/>
<comment type="catalytic activity">
    <reaction evidence="12">
        <text>2 oxidized [cytochrome P450] + NADPH = 2 reduced [cytochrome P450] + NADP(+) + H(+)</text>
        <dbReference type="Rhea" id="RHEA:24040"/>
        <dbReference type="Rhea" id="RHEA-COMP:14627"/>
        <dbReference type="Rhea" id="RHEA-COMP:14628"/>
        <dbReference type="ChEBI" id="CHEBI:15378"/>
        <dbReference type="ChEBI" id="CHEBI:55376"/>
        <dbReference type="ChEBI" id="CHEBI:57783"/>
        <dbReference type="ChEBI" id="CHEBI:58349"/>
        <dbReference type="ChEBI" id="CHEBI:60344"/>
        <dbReference type="EC" id="1.6.2.4"/>
    </reaction>
</comment>
<dbReference type="GO" id="GO:0005829">
    <property type="term" value="C:cytosol"/>
    <property type="evidence" value="ECO:0007669"/>
    <property type="project" value="TreeGrafter"/>
</dbReference>
<dbReference type="InterPro" id="IPR001433">
    <property type="entry name" value="OxRdtase_FAD/NAD-bd"/>
</dbReference>
<keyword evidence="5 12" id="KW-0288">FMN</keyword>
<dbReference type="GO" id="GO:0070330">
    <property type="term" value="F:aromatase activity"/>
    <property type="evidence" value="ECO:0007669"/>
    <property type="project" value="UniProtKB-UniRule"/>
</dbReference>
<keyword evidence="11 12" id="KW-0503">Monooxygenase</keyword>
<dbReference type="SUPFAM" id="SSF52218">
    <property type="entry name" value="Flavoproteins"/>
    <property type="match status" value="1"/>
</dbReference>
<feature type="compositionally biased region" description="Polar residues" evidence="14">
    <location>
        <begin position="468"/>
        <end position="482"/>
    </location>
</feature>
<evidence type="ECO:0000313" key="17">
    <source>
        <dbReference type="EMBL" id="KPL88125.1"/>
    </source>
</evidence>
<evidence type="ECO:0000256" key="13">
    <source>
        <dbReference type="PIRSR" id="PIRSR000209-1"/>
    </source>
</evidence>
<dbReference type="PANTHER" id="PTHR19384">
    <property type="entry name" value="NITRIC OXIDE SYNTHASE-RELATED"/>
    <property type="match status" value="1"/>
</dbReference>